<evidence type="ECO:0000313" key="7">
    <source>
        <dbReference type="Proteomes" id="UP000000366"/>
    </source>
</evidence>
<dbReference type="eggNOG" id="COG1802">
    <property type="taxonomic scope" value="Bacteria"/>
</dbReference>
<dbReference type="GO" id="GO:0003677">
    <property type="term" value="F:DNA binding"/>
    <property type="evidence" value="ECO:0007669"/>
    <property type="project" value="UniProtKB-KW"/>
</dbReference>
<dbReference type="PROSITE" id="PS50949">
    <property type="entry name" value="HTH_GNTR"/>
    <property type="match status" value="1"/>
</dbReference>
<name>A2SM22_METPP</name>
<keyword evidence="3" id="KW-0804">Transcription</keyword>
<evidence type="ECO:0000256" key="4">
    <source>
        <dbReference type="SAM" id="MobiDB-lite"/>
    </source>
</evidence>
<dbReference type="Proteomes" id="UP000000366">
    <property type="component" value="Chromosome"/>
</dbReference>
<keyword evidence="2" id="KW-0238">DNA-binding</keyword>
<feature type="domain" description="HTH gntR-type" evidence="5">
    <location>
        <begin position="34"/>
        <end position="101"/>
    </location>
</feature>
<dbReference type="EMBL" id="CP000555">
    <property type="protein sequence ID" value="ABM96611.1"/>
    <property type="molecule type" value="Genomic_DNA"/>
</dbReference>
<organism evidence="6 7">
    <name type="scientific">Methylibium petroleiphilum (strain ATCC BAA-1232 / LMG 22953 / PM1)</name>
    <dbReference type="NCBI Taxonomy" id="420662"/>
    <lineage>
        <taxon>Bacteria</taxon>
        <taxon>Pseudomonadati</taxon>
        <taxon>Pseudomonadota</taxon>
        <taxon>Betaproteobacteria</taxon>
        <taxon>Burkholderiales</taxon>
        <taxon>Sphaerotilaceae</taxon>
        <taxon>Methylibium</taxon>
    </lineage>
</organism>
<accession>A2SM22</accession>
<dbReference type="GO" id="GO:0003700">
    <property type="term" value="F:DNA-binding transcription factor activity"/>
    <property type="evidence" value="ECO:0007669"/>
    <property type="project" value="InterPro"/>
</dbReference>
<feature type="compositionally biased region" description="Low complexity" evidence="4">
    <location>
        <begin position="11"/>
        <end position="22"/>
    </location>
</feature>
<keyword evidence="7" id="KW-1185">Reference proteome</keyword>
<dbReference type="SUPFAM" id="SSF48008">
    <property type="entry name" value="GntR ligand-binding domain-like"/>
    <property type="match status" value="1"/>
</dbReference>
<evidence type="ECO:0000256" key="3">
    <source>
        <dbReference type="ARBA" id="ARBA00023163"/>
    </source>
</evidence>
<dbReference type="STRING" id="420662.Mpe_A3658"/>
<dbReference type="CDD" id="cd07377">
    <property type="entry name" value="WHTH_GntR"/>
    <property type="match status" value="1"/>
</dbReference>
<proteinExistence type="predicted"/>
<dbReference type="InterPro" id="IPR036390">
    <property type="entry name" value="WH_DNA-bd_sf"/>
</dbReference>
<dbReference type="Pfam" id="PF00392">
    <property type="entry name" value="GntR"/>
    <property type="match status" value="1"/>
</dbReference>
<dbReference type="HOGENOM" id="CLU_017584_5_2_4"/>
<feature type="region of interest" description="Disordered" evidence="4">
    <location>
        <begin position="1"/>
        <end position="31"/>
    </location>
</feature>
<dbReference type="SMART" id="SM00345">
    <property type="entry name" value="HTH_GNTR"/>
    <property type="match status" value="1"/>
</dbReference>
<evidence type="ECO:0000313" key="6">
    <source>
        <dbReference type="EMBL" id="ABM96611.1"/>
    </source>
</evidence>
<protein>
    <submittedName>
        <fullName evidence="6">Transcriptional regulator, GntR family</fullName>
    </submittedName>
</protein>
<dbReference type="InterPro" id="IPR008920">
    <property type="entry name" value="TF_FadR/GntR_C"/>
</dbReference>
<evidence type="ECO:0000256" key="2">
    <source>
        <dbReference type="ARBA" id="ARBA00023125"/>
    </source>
</evidence>
<dbReference type="PANTHER" id="PTHR43537:SF45">
    <property type="entry name" value="GNTR FAMILY REGULATORY PROTEIN"/>
    <property type="match status" value="1"/>
</dbReference>
<dbReference type="Pfam" id="PF07729">
    <property type="entry name" value="FCD"/>
    <property type="match status" value="1"/>
</dbReference>
<dbReference type="Gene3D" id="1.20.120.530">
    <property type="entry name" value="GntR ligand-binding domain-like"/>
    <property type="match status" value="1"/>
</dbReference>
<dbReference type="InterPro" id="IPR011711">
    <property type="entry name" value="GntR_C"/>
</dbReference>
<dbReference type="RefSeq" id="WP_011831231.1">
    <property type="nucleotide sequence ID" value="NC_008825.1"/>
</dbReference>
<dbReference type="AlphaFoldDB" id="A2SM22"/>
<dbReference type="SMART" id="SM00895">
    <property type="entry name" value="FCD"/>
    <property type="match status" value="1"/>
</dbReference>
<dbReference type="InterPro" id="IPR000524">
    <property type="entry name" value="Tscrpt_reg_HTH_GntR"/>
</dbReference>
<gene>
    <name evidence="6" type="ordered locus">Mpe_A3658</name>
</gene>
<evidence type="ECO:0000256" key="1">
    <source>
        <dbReference type="ARBA" id="ARBA00023015"/>
    </source>
</evidence>
<reference evidence="6 7" key="1">
    <citation type="journal article" date="2007" name="J. Bacteriol.">
        <title>Whole-genome analysis of the methyl tert-butyl ether-degrading beta-proteobacterium Methylibium petroleiphilum PM1.</title>
        <authorList>
            <person name="Kane S.R."/>
            <person name="Chakicherla A.Y."/>
            <person name="Chain P.S.G."/>
            <person name="Schmidt R."/>
            <person name="Shin M.W."/>
            <person name="Legler T.C."/>
            <person name="Scow K.M."/>
            <person name="Larimer F.W."/>
            <person name="Lucas S.M."/>
            <person name="Richardson P.M."/>
            <person name="Hristova K.R."/>
        </authorList>
    </citation>
    <scope>NUCLEOTIDE SEQUENCE [LARGE SCALE GENOMIC DNA]</scope>
    <source>
        <strain evidence="7">ATCC BAA-1232 / LMG 22953 / PM1</strain>
    </source>
</reference>
<dbReference type="InterPro" id="IPR036388">
    <property type="entry name" value="WH-like_DNA-bd_sf"/>
</dbReference>
<feature type="compositionally biased region" description="Basic residues" evidence="4">
    <location>
        <begin position="1"/>
        <end position="10"/>
    </location>
</feature>
<sequence length="245" mass="27287">MKKTAARKTPKATTTRSRTAGAAHGGGATATKPRSLTAAAYELIEEMIVKLELLPGAAISEAELSARLQIGRTPVREALQRLAREHLVSILPQRGVLVSEIDIKRQLRLLETRREVERLVVRCAARRATEPERARFEELAREFDAAGKQDDETRFIRADKEFNDLSLRAARNEFAAGAMGLMHGLSRRFWYLHYRQAADTPLMAKLHGALARAISQRDEAAAARAMEDLIDHNEAFTKATVSTDF</sequence>
<dbReference type="Gene3D" id="1.10.10.10">
    <property type="entry name" value="Winged helix-like DNA-binding domain superfamily/Winged helix DNA-binding domain"/>
    <property type="match status" value="1"/>
</dbReference>
<dbReference type="PANTHER" id="PTHR43537">
    <property type="entry name" value="TRANSCRIPTIONAL REGULATOR, GNTR FAMILY"/>
    <property type="match status" value="1"/>
</dbReference>
<dbReference type="SUPFAM" id="SSF46785">
    <property type="entry name" value="Winged helix' DNA-binding domain"/>
    <property type="match status" value="1"/>
</dbReference>
<keyword evidence="1" id="KW-0805">Transcription regulation</keyword>
<dbReference type="KEGG" id="mpt:Mpe_A3658"/>
<evidence type="ECO:0000259" key="5">
    <source>
        <dbReference type="PROSITE" id="PS50949"/>
    </source>
</evidence>